<dbReference type="Pfam" id="PF12625">
    <property type="entry name" value="Arabinose_bd"/>
    <property type="match status" value="1"/>
</dbReference>
<dbReference type="PROSITE" id="PS01124">
    <property type="entry name" value="HTH_ARAC_FAMILY_2"/>
    <property type="match status" value="1"/>
</dbReference>
<keyword evidence="6" id="KW-1185">Reference proteome</keyword>
<sequence length="342" mass="39106">MTQRTVSASWLKNLCDMFAAEGVNVVTLLQECGLTEQDLLDNDARHPSEYVGHLWDAAVLQTGNRHLGLKRELCDRFGGLHQVGFAMMASPTLIEALKILHNYLAVVSEDVSLTLEPSEEGYWLKLSLAKHHDAFRTRIEFSFLTTLMLCTWITRKNITPISQQWTFTAPLDIQPYMSAFGCEQQFDQAENRILLAGDVLQAELPTESAAVCELHQNILREQMARLGFASIHYRVYTEILRSLRHGEPRLSDIASSMHVSDRTLQRKLKQEDLTYQDVLDQTRRELAEQYLANSAISMMEVSQQLGFVDLSNFYRAAKRWFGIPPGQYRNQLEAERTLHLSK</sequence>
<dbReference type="GO" id="GO:0000976">
    <property type="term" value="F:transcription cis-regulatory region binding"/>
    <property type="evidence" value="ECO:0007669"/>
    <property type="project" value="TreeGrafter"/>
</dbReference>
<dbReference type="GO" id="GO:0003700">
    <property type="term" value="F:DNA-binding transcription factor activity"/>
    <property type="evidence" value="ECO:0007669"/>
    <property type="project" value="InterPro"/>
</dbReference>
<dbReference type="SMART" id="SM00342">
    <property type="entry name" value="HTH_ARAC"/>
    <property type="match status" value="1"/>
</dbReference>
<dbReference type="PANTHER" id="PTHR47894:SF1">
    <property type="entry name" value="HTH-TYPE TRANSCRIPTIONAL REGULATOR VQSM"/>
    <property type="match status" value="1"/>
</dbReference>
<dbReference type="KEGG" id="kak:Kalk_07025"/>
<dbReference type="SUPFAM" id="SSF46689">
    <property type="entry name" value="Homeodomain-like"/>
    <property type="match status" value="1"/>
</dbReference>
<dbReference type="InterPro" id="IPR018060">
    <property type="entry name" value="HTH_AraC"/>
</dbReference>
<dbReference type="GO" id="GO:0005829">
    <property type="term" value="C:cytosol"/>
    <property type="evidence" value="ECO:0007669"/>
    <property type="project" value="TreeGrafter"/>
</dbReference>
<dbReference type="RefSeq" id="WP_101893511.1">
    <property type="nucleotide sequence ID" value="NZ_CP022684.1"/>
</dbReference>
<dbReference type="Pfam" id="PF12833">
    <property type="entry name" value="HTH_18"/>
    <property type="match status" value="1"/>
</dbReference>
<feature type="domain" description="HTH araC/xylS-type" evidence="4">
    <location>
        <begin position="233"/>
        <end position="331"/>
    </location>
</feature>
<proteinExistence type="predicted"/>
<evidence type="ECO:0000313" key="6">
    <source>
        <dbReference type="Proteomes" id="UP000235116"/>
    </source>
</evidence>
<reference evidence="6" key="1">
    <citation type="submission" date="2017-08" db="EMBL/GenBank/DDBJ databases">
        <title>Direct submision.</title>
        <authorList>
            <person name="Kim S.-J."/>
            <person name="Rhee S.-K."/>
        </authorList>
    </citation>
    <scope>NUCLEOTIDE SEQUENCE [LARGE SCALE GENOMIC DNA]</scope>
    <source>
        <strain evidence="6">GI5</strain>
    </source>
</reference>
<evidence type="ECO:0000259" key="4">
    <source>
        <dbReference type="PROSITE" id="PS01124"/>
    </source>
</evidence>
<evidence type="ECO:0000256" key="3">
    <source>
        <dbReference type="ARBA" id="ARBA00023163"/>
    </source>
</evidence>
<protein>
    <recommendedName>
        <fullName evidence="4">HTH araC/xylS-type domain-containing protein</fullName>
    </recommendedName>
</protein>
<evidence type="ECO:0000313" key="5">
    <source>
        <dbReference type="EMBL" id="AUM12175.1"/>
    </source>
</evidence>
<dbReference type="AlphaFoldDB" id="A0A2K9LL10"/>
<dbReference type="InterPro" id="IPR032687">
    <property type="entry name" value="AraC-type_N"/>
</dbReference>
<dbReference type="EMBL" id="CP022684">
    <property type="protein sequence ID" value="AUM12175.1"/>
    <property type="molecule type" value="Genomic_DNA"/>
</dbReference>
<evidence type="ECO:0000256" key="2">
    <source>
        <dbReference type="ARBA" id="ARBA00023125"/>
    </source>
</evidence>
<dbReference type="Gene3D" id="1.10.10.60">
    <property type="entry name" value="Homeodomain-like"/>
    <property type="match status" value="1"/>
</dbReference>
<dbReference type="InterPro" id="IPR009057">
    <property type="entry name" value="Homeodomain-like_sf"/>
</dbReference>
<evidence type="ECO:0000256" key="1">
    <source>
        <dbReference type="ARBA" id="ARBA00023015"/>
    </source>
</evidence>
<keyword evidence="2" id="KW-0238">DNA-binding</keyword>
<dbReference type="OrthoDB" id="5582699at2"/>
<gene>
    <name evidence="5" type="ORF">Kalk_07025</name>
</gene>
<dbReference type="PANTHER" id="PTHR47894">
    <property type="entry name" value="HTH-TYPE TRANSCRIPTIONAL REGULATOR GADX"/>
    <property type="match status" value="1"/>
</dbReference>
<keyword evidence="3" id="KW-0804">Transcription</keyword>
<dbReference type="Proteomes" id="UP000235116">
    <property type="component" value="Chromosome"/>
</dbReference>
<accession>A0A2K9LL10</accession>
<organism evidence="5 6">
    <name type="scientific">Ketobacter alkanivorans</name>
    <dbReference type="NCBI Taxonomy" id="1917421"/>
    <lineage>
        <taxon>Bacteria</taxon>
        <taxon>Pseudomonadati</taxon>
        <taxon>Pseudomonadota</taxon>
        <taxon>Gammaproteobacteria</taxon>
        <taxon>Pseudomonadales</taxon>
        <taxon>Ketobacteraceae</taxon>
        <taxon>Ketobacter</taxon>
    </lineage>
</organism>
<keyword evidence="1" id="KW-0805">Transcription regulation</keyword>
<name>A0A2K9LL10_9GAMM</name>